<dbReference type="Proteomes" id="UP000050795">
    <property type="component" value="Unassembled WGS sequence"/>
</dbReference>
<keyword evidence="1" id="KW-1133">Transmembrane helix</keyword>
<keyword evidence="2" id="KW-1185">Reference proteome</keyword>
<evidence type="ECO:0000313" key="4">
    <source>
        <dbReference type="WBParaSite" id="TREG1_126630.3"/>
    </source>
</evidence>
<keyword evidence="1" id="KW-0812">Transmembrane</keyword>
<name>A0AA85J1E3_TRIRE</name>
<evidence type="ECO:0000256" key="1">
    <source>
        <dbReference type="SAM" id="Phobius"/>
    </source>
</evidence>
<dbReference type="WBParaSite" id="TREG1_126630.1">
    <property type="protein sequence ID" value="TREG1_126630.1"/>
    <property type="gene ID" value="TREG1_126630"/>
</dbReference>
<sequence>MVLFNALCANLNYNSQRGHKSPTSFYVWFIVDLLIMIIITVGAIPLYNTVKIISVFFDNHNYLIQIIYNRRDTLNAFADSYREVVNDKSKLKVLETAAVRKTHEYRDTLKELRDKIKLLEVTRIEFLKFQTPED</sequence>
<keyword evidence="1" id="KW-0472">Membrane</keyword>
<reference evidence="2" key="1">
    <citation type="submission" date="2022-06" db="EMBL/GenBank/DDBJ databases">
        <authorList>
            <person name="Berger JAMES D."/>
            <person name="Berger JAMES D."/>
        </authorList>
    </citation>
    <scope>NUCLEOTIDE SEQUENCE [LARGE SCALE GENOMIC DNA]</scope>
</reference>
<feature type="transmembrane region" description="Helical" evidence="1">
    <location>
        <begin position="25"/>
        <end position="47"/>
    </location>
</feature>
<evidence type="ECO:0000313" key="3">
    <source>
        <dbReference type="WBParaSite" id="TREG1_126630.1"/>
    </source>
</evidence>
<accession>A0AA85J1E3</accession>
<proteinExistence type="predicted"/>
<dbReference type="AlphaFoldDB" id="A0AA85J1E3"/>
<evidence type="ECO:0000313" key="2">
    <source>
        <dbReference type="Proteomes" id="UP000050795"/>
    </source>
</evidence>
<reference evidence="3 4" key="2">
    <citation type="submission" date="2023-11" db="UniProtKB">
        <authorList>
            <consortium name="WormBaseParasite"/>
        </authorList>
    </citation>
    <scope>IDENTIFICATION</scope>
</reference>
<protein>
    <submittedName>
        <fullName evidence="3 4">Uncharacterized protein</fullName>
    </submittedName>
</protein>
<organism evidence="2 3">
    <name type="scientific">Trichobilharzia regenti</name>
    <name type="common">Nasal bird schistosome</name>
    <dbReference type="NCBI Taxonomy" id="157069"/>
    <lineage>
        <taxon>Eukaryota</taxon>
        <taxon>Metazoa</taxon>
        <taxon>Spiralia</taxon>
        <taxon>Lophotrochozoa</taxon>
        <taxon>Platyhelminthes</taxon>
        <taxon>Trematoda</taxon>
        <taxon>Digenea</taxon>
        <taxon>Strigeidida</taxon>
        <taxon>Schistosomatoidea</taxon>
        <taxon>Schistosomatidae</taxon>
        <taxon>Trichobilharzia</taxon>
    </lineage>
</organism>
<dbReference type="WBParaSite" id="TREG1_126630.3">
    <property type="protein sequence ID" value="TREG1_126630.3"/>
    <property type="gene ID" value="TREG1_126630"/>
</dbReference>